<gene>
    <name evidence="1" type="ORF">HYS17_03690</name>
</gene>
<organism evidence="1 2">
    <name type="scientific">Micavibrio aeruginosavorus</name>
    <dbReference type="NCBI Taxonomy" id="349221"/>
    <lineage>
        <taxon>Bacteria</taxon>
        <taxon>Pseudomonadati</taxon>
        <taxon>Bdellovibrionota</taxon>
        <taxon>Bdellovibrionia</taxon>
        <taxon>Bdellovibrionales</taxon>
        <taxon>Pseudobdellovibrionaceae</taxon>
        <taxon>Micavibrio</taxon>
    </lineage>
</organism>
<name>A0A7T5UHE5_9BACT</name>
<sequence>MTSLLGHEFRKQALFRVGRILGGQTLRQAAYPARARALAALHRYHSLALAN</sequence>
<evidence type="ECO:0000313" key="1">
    <source>
        <dbReference type="EMBL" id="QQG36886.1"/>
    </source>
</evidence>
<evidence type="ECO:0000313" key="2">
    <source>
        <dbReference type="Proteomes" id="UP000595362"/>
    </source>
</evidence>
<reference evidence="1 2" key="1">
    <citation type="submission" date="2020-07" db="EMBL/GenBank/DDBJ databases">
        <title>Huge and variable diversity of episymbiotic CPR bacteria and DPANN archaea in groundwater ecosystems.</title>
        <authorList>
            <person name="He C.Y."/>
            <person name="Keren R."/>
            <person name="Whittaker M."/>
            <person name="Farag I.F."/>
            <person name="Doudna J."/>
            <person name="Cate J.H.D."/>
            <person name="Banfield J.F."/>
        </authorList>
    </citation>
    <scope>NUCLEOTIDE SEQUENCE [LARGE SCALE GENOMIC DNA]</scope>
    <source>
        <strain evidence="1">NC_groundwater_70_Ag_B-0.1um_54_66</strain>
    </source>
</reference>
<proteinExistence type="predicted"/>
<dbReference type="Proteomes" id="UP000595362">
    <property type="component" value="Chromosome"/>
</dbReference>
<protein>
    <submittedName>
        <fullName evidence="1">Uncharacterized protein</fullName>
    </submittedName>
</protein>
<dbReference type="AlphaFoldDB" id="A0A7T5UHE5"/>
<dbReference type="EMBL" id="CP066681">
    <property type="protein sequence ID" value="QQG36886.1"/>
    <property type="molecule type" value="Genomic_DNA"/>
</dbReference>
<accession>A0A7T5UHE5</accession>